<evidence type="ECO:0000313" key="1">
    <source>
        <dbReference type="EMBL" id="MFI0912087.1"/>
    </source>
</evidence>
<proteinExistence type="predicted"/>
<evidence type="ECO:0000313" key="2">
    <source>
        <dbReference type="Proteomes" id="UP001611162"/>
    </source>
</evidence>
<dbReference type="Proteomes" id="UP001611162">
    <property type="component" value="Unassembled WGS sequence"/>
</dbReference>
<reference evidence="1 2" key="1">
    <citation type="submission" date="2024-10" db="EMBL/GenBank/DDBJ databases">
        <title>The Natural Products Discovery Center: Release of the First 8490 Sequenced Strains for Exploring Actinobacteria Biosynthetic Diversity.</title>
        <authorList>
            <person name="Kalkreuter E."/>
            <person name="Kautsar S.A."/>
            <person name="Yang D."/>
            <person name="Bader C.D."/>
            <person name="Teijaro C.N."/>
            <person name="Fluegel L."/>
            <person name="Davis C.M."/>
            <person name="Simpson J.R."/>
            <person name="Lauterbach L."/>
            <person name="Steele A.D."/>
            <person name="Gui C."/>
            <person name="Meng S."/>
            <person name="Li G."/>
            <person name="Viehrig K."/>
            <person name="Ye F."/>
            <person name="Su P."/>
            <person name="Kiefer A.F."/>
            <person name="Nichols A."/>
            <person name="Cepeda A.J."/>
            <person name="Yan W."/>
            <person name="Fan B."/>
            <person name="Jiang Y."/>
            <person name="Adhikari A."/>
            <person name="Zheng C.-J."/>
            <person name="Schuster L."/>
            <person name="Cowan T.M."/>
            <person name="Smanski M.J."/>
            <person name="Chevrette M.G."/>
            <person name="De Carvalho L.P.S."/>
            <person name="Shen B."/>
        </authorList>
    </citation>
    <scope>NUCLEOTIDE SEQUENCE [LARGE SCALE GENOMIC DNA]</scope>
    <source>
        <strain evidence="1 2">NPDC020979</strain>
    </source>
</reference>
<protein>
    <submittedName>
        <fullName evidence="1">Uncharacterized protein</fullName>
    </submittedName>
</protein>
<keyword evidence="2" id="KW-1185">Reference proteome</keyword>
<organism evidence="1 2">
    <name type="scientific">Streptomyces abikoensis</name>
    <dbReference type="NCBI Taxonomy" id="97398"/>
    <lineage>
        <taxon>Bacteria</taxon>
        <taxon>Bacillati</taxon>
        <taxon>Actinomycetota</taxon>
        <taxon>Actinomycetes</taxon>
        <taxon>Kitasatosporales</taxon>
        <taxon>Streptomycetaceae</taxon>
        <taxon>Streptomyces</taxon>
    </lineage>
</organism>
<dbReference type="RefSeq" id="WP_397613177.1">
    <property type="nucleotide sequence ID" value="NZ_JBIRRB010000005.1"/>
</dbReference>
<comment type="caution">
    <text evidence="1">The sequence shown here is derived from an EMBL/GenBank/DDBJ whole genome shotgun (WGS) entry which is preliminary data.</text>
</comment>
<sequence length="76" mass="8196">MYETQGTLAIAEGDKATPTFQISMLIAPGGYDRLTAEEHTRMLRAALDAAIGTVPDRFQTVKLAVVTENTAVTTVR</sequence>
<dbReference type="EMBL" id="JBIRRB010000005">
    <property type="protein sequence ID" value="MFI0912087.1"/>
    <property type="molecule type" value="Genomic_DNA"/>
</dbReference>
<accession>A0ABW7T6R1</accession>
<gene>
    <name evidence="1" type="ORF">ACH4TF_16720</name>
</gene>
<name>A0ABW7T6R1_9ACTN</name>